<protein>
    <submittedName>
        <fullName evidence="1">Uncharacterized protein</fullName>
    </submittedName>
</protein>
<evidence type="ECO:0000313" key="2">
    <source>
        <dbReference type="Proteomes" id="UP000190648"/>
    </source>
</evidence>
<proteinExistence type="predicted"/>
<evidence type="ECO:0000313" key="1">
    <source>
        <dbReference type="EMBL" id="OPJ79967.1"/>
    </source>
</evidence>
<dbReference type="Proteomes" id="UP000190648">
    <property type="component" value="Unassembled WGS sequence"/>
</dbReference>
<keyword evidence="2" id="KW-1185">Reference proteome</keyword>
<reference evidence="1 2" key="1">
    <citation type="submission" date="2016-02" db="EMBL/GenBank/DDBJ databases">
        <title>Band-tailed pigeon sequencing and assembly.</title>
        <authorList>
            <person name="Soares A.E."/>
            <person name="Novak B.J."/>
            <person name="Rice E.S."/>
            <person name="O'Connell B."/>
            <person name="Chang D."/>
            <person name="Weber S."/>
            <person name="Shapiro B."/>
        </authorList>
    </citation>
    <scope>NUCLEOTIDE SEQUENCE [LARGE SCALE GENOMIC DNA]</scope>
    <source>
        <strain evidence="1">BTP2013</strain>
        <tissue evidence="1">Blood</tissue>
    </source>
</reference>
<sequence length="138" mass="15964">MIPVIGRRSHWSPDQAPSVEQLLALYFSARLLNLKSQAFTSQRNQTDWLPISILQKQIFKKLLRGLEWCLIGIIWKSGQHLENLLDRNLGRLPEIKEAREENKLFLAATFYKVSQQNARAMKNLCNCIANVCERKPSD</sequence>
<dbReference type="AlphaFoldDB" id="A0A1V4K7U4"/>
<gene>
    <name evidence="1" type="ORF">AV530_002394</name>
</gene>
<organism evidence="1 2">
    <name type="scientific">Patagioenas fasciata monilis</name>
    <dbReference type="NCBI Taxonomy" id="372326"/>
    <lineage>
        <taxon>Eukaryota</taxon>
        <taxon>Metazoa</taxon>
        <taxon>Chordata</taxon>
        <taxon>Craniata</taxon>
        <taxon>Vertebrata</taxon>
        <taxon>Euteleostomi</taxon>
        <taxon>Archelosauria</taxon>
        <taxon>Archosauria</taxon>
        <taxon>Dinosauria</taxon>
        <taxon>Saurischia</taxon>
        <taxon>Theropoda</taxon>
        <taxon>Coelurosauria</taxon>
        <taxon>Aves</taxon>
        <taxon>Neognathae</taxon>
        <taxon>Neoaves</taxon>
        <taxon>Columbimorphae</taxon>
        <taxon>Columbiformes</taxon>
        <taxon>Columbidae</taxon>
        <taxon>Patagioenas</taxon>
    </lineage>
</organism>
<name>A0A1V4K7U4_PATFA</name>
<accession>A0A1V4K7U4</accession>
<comment type="caution">
    <text evidence="1">The sequence shown here is derived from an EMBL/GenBank/DDBJ whole genome shotgun (WGS) entry which is preliminary data.</text>
</comment>
<dbReference type="EMBL" id="LSYS01004331">
    <property type="protein sequence ID" value="OPJ79967.1"/>
    <property type="molecule type" value="Genomic_DNA"/>
</dbReference>